<dbReference type="PANTHER" id="PTHR30092:SF0">
    <property type="entry name" value="INNER MEMBRANE PROTEIN CRED"/>
    <property type="match status" value="1"/>
</dbReference>
<evidence type="ECO:0000313" key="2">
    <source>
        <dbReference type="EMBL" id="ACT59938.1"/>
    </source>
</evidence>
<dbReference type="AlphaFoldDB" id="C6XMM4"/>
<dbReference type="NCBIfam" id="NF008712">
    <property type="entry name" value="PRK11715.1-1"/>
    <property type="match status" value="1"/>
</dbReference>
<name>C6XMM4_HIRBI</name>
<feature type="transmembrane region" description="Helical" evidence="1">
    <location>
        <begin position="358"/>
        <end position="376"/>
    </location>
</feature>
<protein>
    <submittedName>
        <fullName evidence="2">Inner membrane CreD family protein</fullName>
    </submittedName>
</protein>
<proteinExistence type="predicted"/>
<dbReference type="OrthoDB" id="9791851at2"/>
<dbReference type="Pfam" id="PF06123">
    <property type="entry name" value="CreD"/>
    <property type="match status" value="1"/>
</dbReference>
<dbReference type="PIRSF" id="PIRSF004548">
    <property type="entry name" value="CreD"/>
    <property type="match status" value="1"/>
</dbReference>
<dbReference type="STRING" id="582402.Hbal_2258"/>
<dbReference type="KEGG" id="hba:Hbal_2258"/>
<gene>
    <name evidence="2" type="ordered locus">Hbal_2258</name>
</gene>
<reference evidence="3" key="1">
    <citation type="journal article" date="2011" name="J. Bacteriol.">
        <title>Genome sequences of eight morphologically diverse alphaproteobacteria.</title>
        <authorList>
            <consortium name="US DOE Joint Genome Institute"/>
            <person name="Brown P.J."/>
            <person name="Kysela D.T."/>
            <person name="Buechlein A."/>
            <person name="Hemmerich C."/>
            <person name="Brun Y.V."/>
        </authorList>
    </citation>
    <scope>NUCLEOTIDE SEQUENCE [LARGE SCALE GENOMIC DNA]</scope>
    <source>
        <strain evidence="3">ATCC 49814 / DSM 5838 / IFAM 1418</strain>
    </source>
</reference>
<dbReference type="RefSeq" id="WP_015828088.1">
    <property type="nucleotide sequence ID" value="NC_012982.1"/>
</dbReference>
<dbReference type="Proteomes" id="UP000002745">
    <property type="component" value="Chromosome"/>
</dbReference>
<keyword evidence="1" id="KW-0812">Transmembrane</keyword>
<keyword evidence="3" id="KW-1185">Reference proteome</keyword>
<evidence type="ECO:0000313" key="3">
    <source>
        <dbReference type="Proteomes" id="UP000002745"/>
    </source>
</evidence>
<evidence type="ECO:0000256" key="1">
    <source>
        <dbReference type="SAM" id="Phobius"/>
    </source>
</evidence>
<dbReference type="eggNOG" id="COG4452">
    <property type="taxonomic scope" value="Bacteria"/>
</dbReference>
<dbReference type="InterPro" id="IPR010364">
    <property type="entry name" value="Uncharacterised_IM_CreD"/>
</dbReference>
<keyword evidence="1" id="KW-0472">Membrane</keyword>
<feature type="transmembrane region" description="Helical" evidence="1">
    <location>
        <begin position="412"/>
        <end position="428"/>
    </location>
</feature>
<organism evidence="2 3">
    <name type="scientific">Hirschia baltica (strain ATCC 49814 / DSM 5838 / IFAM 1418)</name>
    <dbReference type="NCBI Taxonomy" id="582402"/>
    <lineage>
        <taxon>Bacteria</taxon>
        <taxon>Pseudomonadati</taxon>
        <taxon>Pseudomonadota</taxon>
        <taxon>Alphaproteobacteria</taxon>
        <taxon>Hyphomonadales</taxon>
        <taxon>Hyphomonadaceae</taxon>
        <taxon>Hirschia</taxon>
    </lineage>
</organism>
<feature type="transmembrane region" description="Helical" evidence="1">
    <location>
        <begin position="382"/>
        <end position="405"/>
    </location>
</feature>
<feature type="transmembrane region" description="Helical" evidence="1">
    <location>
        <begin position="35"/>
        <end position="56"/>
    </location>
</feature>
<accession>C6XMM4</accession>
<keyword evidence="1" id="KW-1133">Transmembrane helix</keyword>
<dbReference type="EMBL" id="CP001678">
    <property type="protein sequence ID" value="ACT59938.1"/>
    <property type="molecule type" value="Genomic_DNA"/>
</dbReference>
<feature type="transmembrane region" description="Helical" evidence="1">
    <location>
        <begin position="434"/>
        <end position="452"/>
    </location>
</feature>
<dbReference type="PANTHER" id="PTHR30092">
    <property type="entry name" value="INNER MEMBRANE PROTEIN CRED"/>
    <property type="match status" value="1"/>
</dbReference>
<dbReference type="HOGENOM" id="CLU_036281_1_0_5"/>
<sequence>MEDGGVGSSQDENGPNFNRLNVGAYMPNRSFGLKLLLVCALALLMAIPTMFVWGVVKERTTNAQQAVQEVSLARGGEQIVLGPVLSIPYEQIVTERVPNNSGVMIDTQRKKTGEFVVFGTSGFARADLKTEMLKRSLHRVPVFDVNIDFKASFDLEQAMLNKPRGATLHWDDARIHMGMSDLRGIKDDVLVQIGEEKISLGPGNGALSSSLSDTVGSVRGISLDENSVFDLTASMRLTGAQRIGFAAFAQNTSIELTGDWASPSFVGGFLPVERSITDEGFTANWKVPYLARGVEASGENLQLYDLVQSNMGLRLLDETSPYQSVMRALKYAPMFIGLVFLAYFLFETTSSMRTHPAQYVLVGLAQVVFYLLLLGVSEHTGFTAGFIVAASATVAALSLYAGAVFGGREARMNAFIVFTSLYALIYVLMRMQDYALLVGSIASFAAIAFTMWKTRELDWYGLSGNSEASRVKSG</sequence>
<feature type="transmembrane region" description="Helical" evidence="1">
    <location>
        <begin position="328"/>
        <end position="346"/>
    </location>
</feature>
<dbReference type="GO" id="GO:0005886">
    <property type="term" value="C:plasma membrane"/>
    <property type="evidence" value="ECO:0007669"/>
    <property type="project" value="TreeGrafter"/>
</dbReference>